<feature type="domain" description="GTPase-associated protein 1 N-terminal" evidence="2">
    <location>
        <begin position="134"/>
        <end position="263"/>
    </location>
</feature>
<dbReference type="InterPro" id="IPR045402">
    <property type="entry name" value="GAP1-N2"/>
</dbReference>
<dbReference type="AlphaFoldDB" id="A0A255ERX6"/>
<organism evidence="4 5">
    <name type="scientific">Parenemella sanctibonifatiensis</name>
    <dbReference type="NCBI Taxonomy" id="2016505"/>
    <lineage>
        <taxon>Bacteria</taxon>
        <taxon>Bacillati</taxon>
        <taxon>Actinomycetota</taxon>
        <taxon>Actinomycetes</taxon>
        <taxon>Propionibacteriales</taxon>
        <taxon>Propionibacteriaceae</taxon>
        <taxon>Parenemella</taxon>
    </lineage>
</organism>
<dbReference type="Pfam" id="PF20014">
    <property type="entry name" value="GAP1-M"/>
    <property type="match status" value="1"/>
</dbReference>
<dbReference type="Pfam" id="PF20013">
    <property type="entry name" value="GAP1-N2"/>
    <property type="match status" value="1"/>
</dbReference>
<evidence type="ECO:0000313" key="4">
    <source>
        <dbReference type="EMBL" id="OYN92345.1"/>
    </source>
</evidence>
<evidence type="ECO:0000259" key="2">
    <source>
        <dbReference type="Pfam" id="PF20013"/>
    </source>
</evidence>
<sequence>MHGDFEPAHPDFATPDSGAGGAGSAGGSHAGGPALDHPDPAGHHSDPVLPQSGNWDPGSSTSPMMRIGQRESGSAAPALGGYGAPPYGAGQPSANPYGAGQPSANQYGAGQYGAGQPGSASSASSAAAAPAQRWGQLTYTSFDRGDQPGGWQVKDTTGGLAPGEIEFLRSRVSTQFDSGVELPRFPTAEQISQLPRRLLYAPGQDGAMAYWHAVPAGIDASGRPGNVFAHVITDRAPEQAADPIRPIQRWRSSGWLAPYGPDNVVAATLTSVDPPAPGPFTPENIADFLFEPRTTRIGTLAAVLDACAAALAGGQRVVLAAADTDEAAAWIAAVQWCMSAGAARRFSFSTSERHTTLAEAWRRGVHLACVPPGDLDALARDRSVVVIDAEEPVQLGDLDGQPHRTDHGDEIVVTEWSAIIAELFADPDEVPGVIGQIDALAARVGDIGLEPDWPVAMLVAQGLDPDVVTEARRIMRRSTPAHLRDEAELWALTAQHLREDTGDDVAAAWQAVAEAESGSGWVVSELLGRQYAELALRDPNWLGESGTSKLPSIGAPEEPDADDPLLSIAADALMALPDPAAVAVPGPAGDAAQLRLARCGVRTLELVLLLGLAHDEQVNRLSTQMCERVIIPILMDGSTGERLVASLDGQLHQAARSWLWGMLAHRPLGAAAPGTRIPPAVLSWVTPVADPGTPDPLILTGADRDGRMPPLAAELAWQRVRQPVPDERVMASARFIAVWSALEHREQNRQPAPDPQSHLADLLVEPDWPADRVATLLRRFGPGVPMPWAARSLLGSPFDSALAPLCQVLASTPLGGAVRAREHVARQGWLQHTRADQAAELARALAGAAEQTSDPEQAMEPGVATQYGLLLTLALLAGEDVPTSWFGLVAEADVSASDLSDLVRWCRRHGTEIPAVATWLLRTEPDSPAAAEDDVLGRFGRAMQVVGEDRRHTRRTLPTALVVELGWQGEVPQRKGEDFGTDLIAMSGRLADEVDTPRSRAGGQRGVEKFLKGWVRKNRPKVGIADRITNVWGRGTERSR</sequence>
<feature type="compositionally biased region" description="Low complexity" evidence="1">
    <location>
        <begin position="117"/>
        <end position="127"/>
    </location>
</feature>
<proteinExistence type="predicted"/>
<dbReference type="Proteomes" id="UP000216300">
    <property type="component" value="Unassembled WGS sequence"/>
</dbReference>
<reference evidence="4 5" key="1">
    <citation type="submission" date="2017-07" db="EMBL/GenBank/DDBJ databases">
        <title>Draft whole genome sequences of clinical Proprionibacteriaceae strains.</title>
        <authorList>
            <person name="Bernier A.-M."/>
            <person name="Bernard K."/>
            <person name="Domingo M.-C."/>
        </authorList>
    </citation>
    <scope>NUCLEOTIDE SEQUENCE [LARGE SCALE GENOMIC DNA]</scope>
    <source>
        <strain evidence="4 5">NML 150081</strain>
    </source>
</reference>
<protein>
    <submittedName>
        <fullName evidence="4">Uncharacterized protein</fullName>
    </submittedName>
</protein>
<feature type="compositionally biased region" description="Basic and acidic residues" evidence="1">
    <location>
        <begin position="36"/>
        <end position="46"/>
    </location>
</feature>
<evidence type="ECO:0000259" key="3">
    <source>
        <dbReference type="Pfam" id="PF20014"/>
    </source>
</evidence>
<gene>
    <name evidence="4" type="ORF">CGZ91_02250</name>
</gene>
<dbReference type="InterPro" id="IPR045401">
    <property type="entry name" value="GAP1-M"/>
</dbReference>
<feature type="compositionally biased region" description="Gly residues" evidence="1">
    <location>
        <begin position="18"/>
        <end position="30"/>
    </location>
</feature>
<feature type="domain" description="GTPase-associated protein 1 middle" evidence="3">
    <location>
        <begin position="297"/>
        <end position="388"/>
    </location>
</feature>
<name>A0A255ERX6_9ACTN</name>
<feature type="compositionally biased region" description="Low complexity" evidence="1">
    <location>
        <begin position="72"/>
        <end position="87"/>
    </location>
</feature>
<feature type="region of interest" description="Disordered" evidence="1">
    <location>
        <begin position="1"/>
        <end position="87"/>
    </location>
</feature>
<dbReference type="EMBL" id="NMVJ01000001">
    <property type="protein sequence ID" value="OYN92345.1"/>
    <property type="molecule type" value="Genomic_DNA"/>
</dbReference>
<feature type="region of interest" description="Disordered" evidence="1">
    <location>
        <begin position="108"/>
        <end position="127"/>
    </location>
</feature>
<evidence type="ECO:0000256" key="1">
    <source>
        <dbReference type="SAM" id="MobiDB-lite"/>
    </source>
</evidence>
<keyword evidence="5" id="KW-1185">Reference proteome</keyword>
<comment type="caution">
    <text evidence="4">The sequence shown here is derived from an EMBL/GenBank/DDBJ whole genome shotgun (WGS) entry which is preliminary data.</text>
</comment>
<feature type="compositionally biased region" description="Polar residues" evidence="1">
    <location>
        <begin position="51"/>
        <end position="63"/>
    </location>
</feature>
<evidence type="ECO:0000313" key="5">
    <source>
        <dbReference type="Proteomes" id="UP000216300"/>
    </source>
</evidence>
<accession>A0A255ERX6</accession>